<dbReference type="GO" id="GO:0003735">
    <property type="term" value="F:structural constituent of ribosome"/>
    <property type="evidence" value="ECO:0007669"/>
    <property type="project" value="InterPro"/>
</dbReference>
<dbReference type="AlphaFoldDB" id="A0A087U4R8"/>
<protein>
    <recommendedName>
        <fullName evidence="6">Large ribosomal subunit protein mL49</fullName>
    </recommendedName>
    <alternativeName>
        <fullName evidence="7">39S ribosomal protein L49, mitochondrial</fullName>
    </alternativeName>
</protein>
<keyword evidence="5" id="KW-0687">Ribonucleoprotein</keyword>
<keyword evidence="8" id="KW-0732">Signal</keyword>
<evidence type="ECO:0000256" key="8">
    <source>
        <dbReference type="SAM" id="SignalP"/>
    </source>
</evidence>
<dbReference type="GO" id="GO:0006412">
    <property type="term" value="P:translation"/>
    <property type="evidence" value="ECO:0007669"/>
    <property type="project" value="InterPro"/>
</dbReference>
<feature type="signal peptide" evidence="8">
    <location>
        <begin position="1"/>
        <end position="18"/>
    </location>
</feature>
<reference evidence="9 10" key="1">
    <citation type="submission" date="2013-11" db="EMBL/GenBank/DDBJ databases">
        <title>Genome sequencing of Stegodyphus mimosarum.</title>
        <authorList>
            <person name="Bechsgaard J."/>
        </authorList>
    </citation>
    <scope>NUCLEOTIDE SEQUENCE [LARGE SCALE GENOMIC DNA]</scope>
</reference>
<evidence type="ECO:0000313" key="9">
    <source>
        <dbReference type="EMBL" id="KFM72357.1"/>
    </source>
</evidence>
<evidence type="ECO:0000256" key="6">
    <source>
        <dbReference type="ARBA" id="ARBA00035191"/>
    </source>
</evidence>
<name>A0A087U4R8_STEMI</name>
<organism evidence="9 10">
    <name type="scientific">Stegodyphus mimosarum</name>
    <name type="common">African social velvet spider</name>
    <dbReference type="NCBI Taxonomy" id="407821"/>
    <lineage>
        <taxon>Eukaryota</taxon>
        <taxon>Metazoa</taxon>
        <taxon>Ecdysozoa</taxon>
        <taxon>Arthropoda</taxon>
        <taxon>Chelicerata</taxon>
        <taxon>Arachnida</taxon>
        <taxon>Araneae</taxon>
        <taxon>Araneomorphae</taxon>
        <taxon>Entelegynae</taxon>
        <taxon>Eresoidea</taxon>
        <taxon>Eresidae</taxon>
        <taxon>Stegodyphus</taxon>
    </lineage>
</organism>
<keyword evidence="4" id="KW-0496">Mitochondrion</keyword>
<dbReference type="InterPro" id="IPR007740">
    <property type="entry name" value="Ribosomal_mL49"/>
</dbReference>
<dbReference type="PANTHER" id="PTHR13477">
    <property type="entry name" value="MITOCHONDRIAL 39S RIBOSOMAL PROTEIN L49"/>
    <property type="match status" value="1"/>
</dbReference>
<dbReference type="Gene3D" id="3.30.780.10">
    <property type="entry name" value="SUI1-like domain"/>
    <property type="match status" value="1"/>
</dbReference>
<evidence type="ECO:0000256" key="3">
    <source>
        <dbReference type="ARBA" id="ARBA00022980"/>
    </source>
</evidence>
<evidence type="ECO:0000256" key="5">
    <source>
        <dbReference type="ARBA" id="ARBA00023274"/>
    </source>
</evidence>
<dbReference type="FunFam" id="3.30.780.10:FF:000009">
    <property type="entry name" value="39S ribosomal protein L49, mitochondrial"/>
    <property type="match status" value="1"/>
</dbReference>
<dbReference type="OrthoDB" id="19439at2759"/>
<dbReference type="STRING" id="407821.A0A087U4R8"/>
<accession>A0A087U4R8</accession>
<dbReference type="Proteomes" id="UP000054359">
    <property type="component" value="Unassembled WGS sequence"/>
</dbReference>
<comment type="similarity">
    <text evidence="2">Belongs to the mitochondrion-specific ribosomal protein mL49 family.</text>
</comment>
<proteinExistence type="inferred from homology"/>
<keyword evidence="3 9" id="KW-0689">Ribosomal protein</keyword>
<feature type="chain" id="PRO_5001830204" description="Large ribosomal subunit protein mL49" evidence="8">
    <location>
        <begin position="19"/>
        <end position="171"/>
    </location>
</feature>
<dbReference type="GO" id="GO:0005762">
    <property type="term" value="C:mitochondrial large ribosomal subunit"/>
    <property type="evidence" value="ECO:0007669"/>
    <property type="project" value="TreeGrafter"/>
</dbReference>
<comment type="subcellular location">
    <subcellularLocation>
        <location evidence="1">Mitochondrion</location>
    </subcellularLocation>
</comment>
<feature type="non-terminal residue" evidence="9">
    <location>
        <position position="171"/>
    </location>
</feature>
<evidence type="ECO:0000256" key="4">
    <source>
        <dbReference type="ARBA" id="ARBA00023128"/>
    </source>
</evidence>
<evidence type="ECO:0000256" key="1">
    <source>
        <dbReference type="ARBA" id="ARBA00004173"/>
    </source>
</evidence>
<keyword evidence="10" id="KW-1185">Reference proteome</keyword>
<evidence type="ECO:0000256" key="2">
    <source>
        <dbReference type="ARBA" id="ARBA00005677"/>
    </source>
</evidence>
<dbReference type="OMA" id="HPIATHV"/>
<evidence type="ECO:0000256" key="7">
    <source>
        <dbReference type="ARBA" id="ARBA00035545"/>
    </source>
</evidence>
<sequence length="171" mass="20438">MSTRFLNLLLCRAQLRNAIPGQCSAYYSTEKTKDIIAKFYRMKKIPEDIWDDKKDPKYTGYEEVKNCWHHVERLFPKLRIPEPPKQVSSTGWKAPAENVPDLPYFIERSRNHMLPVYSSRVYKDRVLVTQVRKILGDIWVFEYDMKNYLEEKLNEKVQSHVNEIACYVNFR</sequence>
<gene>
    <name evidence="9" type="ORF">X975_03760</name>
</gene>
<evidence type="ECO:0000313" key="10">
    <source>
        <dbReference type="Proteomes" id="UP000054359"/>
    </source>
</evidence>
<dbReference type="Pfam" id="PF05046">
    <property type="entry name" value="Img2"/>
    <property type="match status" value="1"/>
</dbReference>
<dbReference type="EMBL" id="KK118157">
    <property type="protein sequence ID" value="KFM72357.1"/>
    <property type="molecule type" value="Genomic_DNA"/>
</dbReference>
<dbReference type="PANTHER" id="PTHR13477:SF0">
    <property type="entry name" value="LARGE RIBOSOMAL SUBUNIT PROTEIN ML49"/>
    <property type="match status" value="1"/>
</dbReference>